<dbReference type="EMBL" id="JAVRER010000034">
    <property type="protein sequence ID" value="MDT0417889.1"/>
    <property type="molecule type" value="Genomic_DNA"/>
</dbReference>
<evidence type="ECO:0000259" key="2">
    <source>
        <dbReference type="Pfam" id="PF02698"/>
    </source>
</evidence>
<gene>
    <name evidence="3" type="ORF">RM574_20615</name>
</gene>
<feature type="transmembrane region" description="Helical" evidence="1">
    <location>
        <begin position="28"/>
        <end position="47"/>
    </location>
</feature>
<proteinExistence type="predicted"/>
<dbReference type="InterPro" id="IPR003848">
    <property type="entry name" value="DUF218"/>
</dbReference>
<dbReference type="InterPro" id="IPR051599">
    <property type="entry name" value="Cell_Envelope_Assoc"/>
</dbReference>
<feature type="transmembrane region" description="Helical" evidence="1">
    <location>
        <begin position="122"/>
        <end position="148"/>
    </location>
</feature>
<dbReference type="Proteomes" id="UP001183607">
    <property type="component" value="Unassembled WGS sequence"/>
</dbReference>
<evidence type="ECO:0000256" key="1">
    <source>
        <dbReference type="SAM" id="Phobius"/>
    </source>
</evidence>
<feature type="transmembrane region" description="Helical" evidence="1">
    <location>
        <begin position="59"/>
        <end position="82"/>
    </location>
</feature>
<dbReference type="CDD" id="cd06259">
    <property type="entry name" value="YdcF-like"/>
    <property type="match status" value="1"/>
</dbReference>
<organism evidence="3 4">
    <name type="scientific">Streptomyces evansiae</name>
    <dbReference type="NCBI Taxonomy" id="3075535"/>
    <lineage>
        <taxon>Bacteria</taxon>
        <taxon>Bacillati</taxon>
        <taxon>Actinomycetota</taxon>
        <taxon>Actinomycetes</taxon>
        <taxon>Kitasatosporales</taxon>
        <taxon>Streptomycetaceae</taxon>
        <taxon>Streptomyces</taxon>
    </lineage>
</organism>
<evidence type="ECO:0000313" key="3">
    <source>
        <dbReference type="EMBL" id="MDT0417889.1"/>
    </source>
</evidence>
<accession>A0ABD5E906</accession>
<feature type="domain" description="DUF218" evidence="2">
    <location>
        <begin position="159"/>
        <end position="300"/>
    </location>
</feature>
<feature type="transmembrane region" description="Helical" evidence="1">
    <location>
        <begin position="317"/>
        <end position="334"/>
    </location>
</feature>
<keyword evidence="1" id="KW-1133">Transmembrane helix</keyword>
<name>A0ABD5E906_9ACTN</name>
<keyword evidence="1" id="KW-0472">Membrane</keyword>
<comment type="caution">
    <text evidence="3">The sequence shown here is derived from an EMBL/GenBank/DDBJ whole genome shotgun (WGS) entry which is preliminary data.</text>
</comment>
<dbReference type="RefSeq" id="WP_093853530.1">
    <property type="nucleotide sequence ID" value="NZ_JAVRER010000034.1"/>
</dbReference>
<sequence length="335" mass="36224">MLAYAPAAVTFLVFCVGVLRDRRRFSNAVLLGLSLVFALAAWCFTLIREDTLAGRDVAVAGVVVGALCVLVPVPFLLANGVTMVRREGRGPANLLSLLAGLGLLALAALLVTAFVLHARTLLVLAGTITAIAGYFGFLFACMLAYAFLYGHVRVRRRTDYVVVLGAGLLGGERVSPLLAARLDRGLSAHRKLTKRGREPLLLLSGGKGGDEALPEAEAMARYVREKGFPERLLVREERSATTGENLRNSHALMAKARPGYRCVVVTSNYHVFRTAVTARRVGVRGHVVGAPTAPYFWPSATIREFVALLVDYRRTNAALCLLLVLGGALVWWLSR</sequence>
<evidence type="ECO:0000313" key="4">
    <source>
        <dbReference type="Proteomes" id="UP001183607"/>
    </source>
</evidence>
<reference evidence="4" key="1">
    <citation type="submission" date="2023-07" db="EMBL/GenBank/DDBJ databases">
        <title>30 novel species of actinomycetes from the DSMZ collection.</title>
        <authorList>
            <person name="Nouioui I."/>
        </authorList>
    </citation>
    <scope>NUCLEOTIDE SEQUENCE [LARGE SCALE GENOMIC DNA]</scope>
    <source>
        <strain evidence="4">DSM 41982</strain>
    </source>
</reference>
<dbReference type="AlphaFoldDB" id="A0ABD5E906"/>
<dbReference type="PANTHER" id="PTHR30336">
    <property type="entry name" value="INNER MEMBRANE PROTEIN, PROBABLE PERMEASE"/>
    <property type="match status" value="1"/>
</dbReference>
<dbReference type="PANTHER" id="PTHR30336:SF18">
    <property type="entry name" value="MEMBRANE PROTEIN"/>
    <property type="match status" value="1"/>
</dbReference>
<protein>
    <submittedName>
        <fullName evidence="3">YdcF family protein</fullName>
    </submittedName>
</protein>
<dbReference type="Pfam" id="PF02698">
    <property type="entry name" value="DUF218"/>
    <property type="match status" value="1"/>
</dbReference>
<dbReference type="Gene3D" id="3.40.50.620">
    <property type="entry name" value="HUPs"/>
    <property type="match status" value="1"/>
</dbReference>
<feature type="transmembrane region" description="Helical" evidence="1">
    <location>
        <begin position="94"/>
        <end position="116"/>
    </location>
</feature>
<keyword evidence="1" id="KW-0812">Transmembrane</keyword>
<dbReference type="InterPro" id="IPR014729">
    <property type="entry name" value="Rossmann-like_a/b/a_fold"/>
</dbReference>